<dbReference type="OMA" id="KMIFMAT"/>
<dbReference type="EMBL" id="CM000361">
    <property type="protein sequence ID" value="EDX04691.1"/>
    <property type="molecule type" value="Genomic_DNA"/>
</dbReference>
<evidence type="ECO:0000313" key="1">
    <source>
        <dbReference type="EMBL" id="EDX04691.1"/>
    </source>
</evidence>
<dbReference type="AlphaFoldDB" id="B4QAD6"/>
<gene>
    <name evidence="1" type="primary">Dsim\GD22179</name>
    <name evidence="1" type="ORF">Dsim_GD22179</name>
</gene>
<dbReference type="Proteomes" id="UP000000304">
    <property type="component" value="Chromosome 2L"/>
</dbReference>
<organism evidence="1 2">
    <name type="scientific">Drosophila simulans</name>
    <name type="common">Fruit fly</name>
    <dbReference type="NCBI Taxonomy" id="7240"/>
    <lineage>
        <taxon>Eukaryota</taxon>
        <taxon>Metazoa</taxon>
        <taxon>Ecdysozoa</taxon>
        <taxon>Arthropoda</taxon>
        <taxon>Hexapoda</taxon>
        <taxon>Insecta</taxon>
        <taxon>Pterygota</taxon>
        <taxon>Neoptera</taxon>
        <taxon>Endopterygota</taxon>
        <taxon>Diptera</taxon>
        <taxon>Brachycera</taxon>
        <taxon>Muscomorpha</taxon>
        <taxon>Ephydroidea</taxon>
        <taxon>Drosophilidae</taxon>
        <taxon>Drosophila</taxon>
        <taxon>Sophophora</taxon>
    </lineage>
</organism>
<name>B4QAD6_DROSI</name>
<evidence type="ECO:0000313" key="2">
    <source>
        <dbReference type="Proteomes" id="UP000000304"/>
    </source>
</evidence>
<protein>
    <submittedName>
        <fullName evidence="1">GD22179</fullName>
    </submittedName>
</protein>
<reference evidence="1 2" key="1">
    <citation type="journal article" date="2007" name="Nature">
        <title>Evolution of genes and genomes on the Drosophila phylogeny.</title>
        <authorList>
            <consortium name="Drosophila 12 Genomes Consortium"/>
            <person name="Clark A.G."/>
            <person name="Eisen M.B."/>
            <person name="Smith D.R."/>
            <person name="Bergman C.M."/>
            <person name="Oliver B."/>
            <person name="Markow T.A."/>
            <person name="Kaufman T.C."/>
            <person name="Kellis M."/>
            <person name="Gelbart W."/>
            <person name="Iyer V.N."/>
            <person name="Pollard D.A."/>
            <person name="Sackton T.B."/>
            <person name="Larracuente A.M."/>
            <person name="Singh N.D."/>
            <person name="Abad J.P."/>
            <person name="Abt D.N."/>
            <person name="Adryan B."/>
            <person name="Aguade M."/>
            <person name="Akashi H."/>
            <person name="Anderson W.W."/>
            <person name="Aquadro C.F."/>
            <person name="Ardell D.H."/>
            <person name="Arguello R."/>
            <person name="Artieri C.G."/>
            <person name="Barbash D.A."/>
            <person name="Barker D."/>
            <person name="Barsanti P."/>
            <person name="Batterham P."/>
            <person name="Batzoglou S."/>
            <person name="Begun D."/>
            <person name="Bhutkar A."/>
            <person name="Blanco E."/>
            <person name="Bosak S.A."/>
            <person name="Bradley R.K."/>
            <person name="Brand A.D."/>
            <person name="Brent M.R."/>
            <person name="Brooks A.N."/>
            <person name="Brown R.H."/>
            <person name="Butlin R.K."/>
            <person name="Caggese C."/>
            <person name="Calvi B.R."/>
            <person name="Bernardo de Carvalho A."/>
            <person name="Caspi A."/>
            <person name="Castrezana S."/>
            <person name="Celniker S.E."/>
            <person name="Chang J.L."/>
            <person name="Chapple C."/>
            <person name="Chatterji S."/>
            <person name="Chinwalla A."/>
            <person name="Civetta A."/>
            <person name="Clifton S.W."/>
            <person name="Comeron J.M."/>
            <person name="Costello J.C."/>
            <person name="Coyne J.A."/>
            <person name="Daub J."/>
            <person name="David R.G."/>
            <person name="Delcher A.L."/>
            <person name="Delehaunty K."/>
            <person name="Do C.B."/>
            <person name="Ebling H."/>
            <person name="Edwards K."/>
            <person name="Eickbush T."/>
            <person name="Evans J.D."/>
            <person name="Filipski A."/>
            <person name="Findeiss S."/>
            <person name="Freyhult E."/>
            <person name="Fulton L."/>
            <person name="Fulton R."/>
            <person name="Garcia A.C."/>
            <person name="Gardiner A."/>
            <person name="Garfield D.A."/>
            <person name="Garvin B.E."/>
            <person name="Gibson G."/>
            <person name="Gilbert D."/>
            <person name="Gnerre S."/>
            <person name="Godfrey J."/>
            <person name="Good R."/>
            <person name="Gotea V."/>
            <person name="Gravely B."/>
            <person name="Greenberg A.J."/>
            <person name="Griffiths-Jones S."/>
            <person name="Gross S."/>
            <person name="Guigo R."/>
            <person name="Gustafson E.A."/>
            <person name="Haerty W."/>
            <person name="Hahn M.W."/>
            <person name="Halligan D.L."/>
            <person name="Halpern A.L."/>
            <person name="Halter G.M."/>
            <person name="Han M.V."/>
            <person name="Heger A."/>
            <person name="Hillier L."/>
            <person name="Hinrichs A.S."/>
            <person name="Holmes I."/>
            <person name="Hoskins R.A."/>
            <person name="Hubisz M.J."/>
            <person name="Hultmark D."/>
            <person name="Huntley M.A."/>
            <person name="Jaffe D.B."/>
            <person name="Jagadeeshan S."/>
            <person name="Jeck W.R."/>
            <person name="Johnson J."/>
            <person name="Jones C.D."/>
            <person name="Jordan W.C."/>
            <person name="Karpen G.H."/>
            <person name="Kataoka E."/>
            <person name="Keightley P.D."/>
            <person name="Kheradpour P."/>
            <person name="Kirkness E.F."/>
            <person name="Koerich L.B."/>
            <person name="Kristiansen K."/>
            <person name="Kudrna D."/>
            <person name="Kulathinal R.J."/>
            <person name="Kumar S."/>
            <person name="Kwok R."/>
            <person name="Lander E."/>
            <person name="Langley C.H."/>
            <person name="Lapoint R."/>
            <person name="Lazzaro B.P."/>
            <person name="Lee S.J."/>
            <person name="Levesque L."/>
            <person name="Li R."/>
            <person name="Lin C.F."/>
            <person name="Lin M.F."/>
            <person name="Lindblad-Toh K."/>
            <person name="Llopart A."/>
            <person name="Long M."/>
            <person name="Low L."/>
            <person name="Lozovsky E."/>
            <person name="Lu J."/>
            <person name="Luo M."/>
            <person name="Machado C.A."/>
            <person name="Makalowski W."/>
            <person name="Marzo M."/>
            <person name="Matsuda M."/>
            <person name="Matzkin L."/>
            <person name="McAllister B."/>
            <person name="McBride C.S."/>
            <person name="McKernan B."/>
            <person name="McKernan K."/>
            <person name="Mendez-Lago M."/>
            <person name="Minx P."/>
            <person name="Mollenhauer M.U."/>
            <person name="Montooth K."/>
            <person name="Mount S.M."/>
            <person name="Mu X."/>
            <person name="Myers E."/>
            <person name="Negre B."/>
            <person name="Newfeld S."/>
            <person name="Nielsen R."/>
            <person name="Noor M.A."/>
            <person name="O'Grady P."/>
            <person name="Pachter L."/>
            <person name="Papaceit M."/>
            <person name="Parisi M.J."/>
            <person name="Parisi M."/>
            <person name="Parts L."/>
            <person name="Pedersen J.S."/>
            <person name="Pesole G."/>
            <person name="Phillippy A.M."/>
            <person name="Ponting C.P."/>
            <person name="Pop M."/>
            <person name="Porcelli D."/>
            <person name="Powell J.R."/>
            <person name="Prohaska S."/>
            <person name="Pruitt K."/>
            <person name="Puig M."/>
            <person name="Quesneville H."/>
            <person name="Ram K.R."/>
            <person name="Rand D."/>
            <person name="Rasmussen M.D."/>
            <person name="Reed L.K."/>
            <person name="Reenan R."/>
            <person name="Reily A."/>
            <person name="Remington K.A."/>
            <person name="Rieger T.T."/>
            <person name="Ritchie M.G."/>
            <person name="Robin C."/>
            <person name="Rogers Y.H."/>
            <person name="Rohde C."/>
            <person name="Rozas J."/>
            <person name="Rubenfield M.J."/>
            <person name="Ruiz A."/>
            <person name="Russo S."/>
            <person name="Salzberg S.L."/>
            <person name="Sanchez-Gracia A."/>
            <person name="Saranga D.J."/>
            <person name="Sato H."/>
            <person name="Schaeffer S.W."/>
            <person name="Schatz M.C."/>
            <person name="Schlenke T."/>
            <person name="Schwartz R."/>
            <person name="Segarra C."/>
            <person name="Singh R.S."/>
            <person name="Sirot L."/>
            <person name="Sirota M."/>
            <person name="Sisneros N.B."/>
            <person name="Smith C.D."/>
            <person name="Smith T.F."/>
            <person name="Spieth J."/>
            <person name="Stage D.E."/>
            <person name="Stark A."/>
            <person name="Stephan W."/>
            <person name="Strausberg R.L."/>
            <person name="Strempel S."/>
            <person name="Sturgill D."/>
            <person name="Sutton G."/>
            <person name="Sutton G.G."/>
            <person name="Tao W."/>
            <person name="Teichmann S."/>
            <person name="Tobari Y.N."/>
            <person name="Tomimura Y."/>
            <person name="Tsolas J.M."/>
            <person name="Valente V.L."/>
            <person name="Venter E."/>
            <person name="Venter J.C."/>
            <person name="Vicario S."/>
            <person name="Vieira F.G."/>
            <person name="Vilella A.J."/>
            <person name="Villasante A."/>
            <person name="Walenz B."/>
            <person name="Wang J."/>
            <person name="Wasserman M."/>
            <person name="Watts T."/>
            <person name="Wilson D."/>
            <person name="Wilson R.K."/>
            <person name="Wing R.A."/>
            <person name="Wolfner M.F."/>
            <person name="Wong A."/>
            <person name="Wong G.K."/>
            <person name="Wu C.I."/>
            <person name="Wu G."/>
            <person name="Yamamoto D."/>
            <person name="Yang H.P."/>
            <person name="Yang S.P."/>
            <person name="Yorke J.A."/>
            <person name="Yoshida K."/>
            <person name="Zdobnov E."/>
            <person name="Zhang P."/>
            <person name="Zhang Y."/>
            <person name="Zimin A.V."/>
            <person name="Baldwin J."/>
            <person name="Abdouelleil A."/>
            <person name="Abdulkadir J."/>
            <person name="Abebe A."/>
            <person name="Abera B."/>
            <person name="Abreu J."/>
            <person name="Acer S.C."/>
            <person name="Aftuck L."/>
            <person name="Alexander A."/>
            <person name="An P."/>
            <person name="Anderson E."/>
            <person name="Anderson S."/>
            <person name="Arachi H."/>
            <person name="Azer M."/>
            <person name="Bachantsang P."/>
            <person name="Barry A."/>
            <person name="Bayul T."/>
            <person name="Berlin A."/>
            <person name="Bessette D."/>
            <person name="Bloom T."/>
            <person name="Blye J."/>
            <person name="Boguslavskiy L."/>
            <person name="Bonnet C."/>
            <person name="Boukhgalter B."/>
            <person name="Bourzgui I."/>
            <person name="Brown A."/>
            <person name="Cahill P."/>
            <person name="Channer S."/>
            <person name="Cheshatsang Y."/>
            <person name="Chuda L."/>
            <person name="Citroen M."/>
            <person name="Collymore A."/>
            <person name="Cooke P."/>
            <person name="Costello M."/>
            <person name="D'Aco K."/>
            <person name="Daza R."/>
            <person name="De Haan G."/>
            <person name="DeGray S."/>
            <person name="DeMaso C."/>
            <person name="Dhargay N."/>
            <person name="Dooley K."/>
            <person name="Dooley E."/>
            <person name="Doricent M."/>
            <person name="Dorje P."/>
            <person name="Dorjee K."/>
            <person name="Dupes A."/>
            <person name="Elong R."/>
            <person name="Falk J."/>
            <person name="Farina A."/>
            <person name="Faro S."/>
            <person name="Ferguson D."/>
            <person name="Fisher S."/>
            <person name="Foley C.D."/>
            <person name="Franke A."/>
            <person name="Friedrich D."/>
            <person name="Gadbois L."/>
            <person name="Gearin G."/>
            <person name="Gearin C.R."/>
            <person name="Giannoukos G."/>
            <person name="Goode T."/>
            <person name="Graham J."/>
            <person name="Grandbois E."/>
            <person name="Grewal S."/>
            <person name="Gyaltsen K."/>
            <person name="Hafez N."/>
            <person name="Hagos B."/>
            <person name="Hall J."/>
            <person name="Henson C."/>
            <person name="Hollinger A."/>
            <person name="Honan T."/>
            <person name="Huard M.D."/>
            <person name="Hughes L."/>
            <person name="Hurhula B."/>
            <person name="Husby M.E."/>
            <person name="Kamat A."/>
            <person name="Kanga B."/>
            <person name="Kashin S."/>
            <person name="Khazanovich D."/>
            <person name="Kisner P."/>
            <person name="Lance K."/>
            <person name="Lara M."/>
            <person name="Lee W."/>
            <person name="Lennon N."/>
            <person name="Letendre F."/>
            <person name="LeVine R."/>
            <person name="Lipovsky A."/>
            <person name="Liu X."/>
            <person name="Liu J."/>
            <person name="Liu S."/>
            <person name="Lokyitsang T."/>
            <person name="Lokyitsang Y."/>
            <person name="Lubonja R."/>
            <person name="Lui A."/>
            <person name="MacDonald P."/>
            <person name="Magnisalis V."/>
            <person name="Maru K."/>
            <person name="Matthews C."/>
            <person name="McCusker W."/>
            <person name="McDonough S."/>
            <person name="Mehta T."/>
            <person name="Meldrim J."/>
            <person name="Meneus L."/>
            <person name="Mihai O."/>
            <person name="Mihalev A."/>
            <person name="Mihova T."/>
            <person name="Mittelman R."/>
            <person name="Mlenga V."/>
            <person name="Montmayeur A."/>
            <person name="Mulrain L."/>
            <person name="Navidi A."/>
            <person name="Naylor J."/>
            <person name="Negash T."/>
            <person name="Nguyen T."/>
            <person name="Nguyen N."/>
            <person name="Nicol R."/>
            <person name="Norbu C."/>
            <person name="Norbu N."/>
            <person name="Novod N."/>
            <person name="O'Neill B."/>
            <person name="Osman S."/>
            <person name="Markiewicz E."/>
            <person name="Oyono O.L."/>
            <person name="Patti C."/>
            <person name="Phunkhang P."/>
            <person name="Pierre F."/>
            <person name="Priest M."/>
            <person name="Raghuraman S."/>
            <person name="Rege F."/>
            <person name="Reyes R."/>
            <person name="Rise C."/>
            <person name="Rogov P."/>
            <person name="Ross K."/>
            <person name="Ryan E."/>
            <person name="Settipalli S."/>
            <person name="Shea T."/>
            <person name="Sherpa N."/>
            <person name="Shi L."/>
            <person name="Shih D."/>
            <person name="Sparrow T."/>
            <person name="Spaulding J."/>
            <person name="Stalker J."/>
            <person name="Stange-Thomann N."/>
            <person name="Stavropoulos S."/>
            <person name="Stone C."/>
            <person name="Strader C."/>
            <person name="Tesfaye S."/>
            <person name="Thomson T."/>
            <person name="Thoulutsang Y."/>
            <person name="Thoulutsang D."/>
            <person name="Topham K."/>
            <person name="Topping I."/>
            <person name="Tsamla T."/>
            <person name="Vassiliev H."/>
            <person name="Vo A."/>
            <person name="Wangchuk T."/>
            <person name="Wangdi T."/>
            <person name="Weiand M."/>
            <person name="Wilkinson J."/>
            <person name="Wilson A."/>
            <person name="Yadav S."/>
            <person name="Young G."/>
            <person name="Yu Q."/>
            <person name="Zembek L."/>
            <person name="Zhong D."/>
            <person name="Zimmer A."/>
            <person name="Zwirko Z."/>
            <person name="Jaffe D.B."/>
            <person name="Alvarez P."/>
            <person name="Brockman W."/>
            <person name="Butler J."/>
            <person name="Chin C."/>
            <person name="Gnerre S."/>
            <person name="Grabherr M."/>
            <person name="Kleber M."/>
            <person name="Mauceli E."/>
            <person name="MacCallum I."/>
        </authorList>
    </citation>
    <scope>NUCLEOTIDE SEQUENCE [LARGE SCALE GENOMIC DNA]</scope>
    <source>
        <strain evidence="2">white501</strain>
    </source>
</reference>
<dbReference type="HOGENOM" id="CLU_160221_0_0_1"/>
<sequence length="129" mass="14381">MIAGDSGERSGRVLPAMEIVSMQTAITAGGGWSGDCRPIPVRKKLKLRQPQPLSHWKHCNHWNHCNHCTTEAATASAQLEIFEKMIFMATLTELPELRPPIDSFAVLLAGIECRTRSDHHRRATMAITH</sequence>
<keyword evidence="2" id="KW-1185">Reference proteome</keyword>
<accession>B4QAD6</accession>
<proteinExistence type="predicted"/>